<evidence type="ECO:0000313" key="2">
    <source>
        <dbReference type="Proteomes" id="UP000024635"/>
    </source>
</evidence>
<reference evidence="2" key="1">
    <citation type="journal article" date="2015" name="Nat. Genet.">
        <title>The genome and transcriptome of the zoonotic hookworm Ancylostoma ceylanicum identify infection-specific gene families.</title>
        <authorList>
            <person name="Schwarz E.M."/>
            <person name="Hu Y."/>
            <person name="Antoshechkin I."/>
            <person name="Miller M.M."/>
            <person name="Sternberg P.W."/>
            <person name="Aroian R.V."/>
        </authorList>
    </citation>
    <scope>NUCLEOTIDE SEQUENCE</scope>
    <source>
        <strain evidence="2">HY135</strain>
    </source>
</reference>
<protein>
    <submittedName>
        <fullName evidence="1">Uncharacterized protein</fullName>
    </submittedName>
</protein>
<dbReference type="AlphaFoldDB" id="A0A016S464"/>
<dbReference type="EMBL" id="JARK01001640">
    <property type="protein sequence ID" value="EYB85112.1"/>
    <property type="molecule type" value="Genomic_DNA"/>
</dbReference>
<organism evidence="1 2">
    <name type="scientific">Ancylostoma ceylanicum</name>
    <dbReference type="NCBI Taxonomy" id="53326"/>
    <lineage>
        <taxon>Eukaryota</taxon>
        <taxon>Metazoa</taxon>
        <taxon>Ecdysozoa</taxon>
        <taxon>Nematoda</taxon>
        <taxon>Chromadorea</taxon>
        <taxon>Rhabditida</taxon>
        <taxon>Rhabditina</taxon>
        <taxon>Rhabditomorpha</taxon>
        <taxon>Strongyloidea</taxon>
        <taxon>Ancylostomatidae</taxon>
        <taxon>Ancylostomatinae</taxon>
        <taxon>Ancylostoma</taxon>
    </lineage>
</organism>
<accession>A0A016S464</accession>
<proteinExistence type="predicted"/>
<keyword evidence="2" id="KW-1185">Reference proteome</keyword>
<sequence>MDYAQRTSTGVAETFGGVMRRPGSRCIIEITQGKRVDSHVNSGWASVMLTRLPWVMAMVYAAPYRG</sequence>
<comment type="caution">
    <text evidence="1">The sequence shown here is derived from an EMBL/GenBank/DDBJ whole genome shotgun (WGS) entry which is preliminary data.</text>
</comment>
<dbReference type="Proteomes" id="UP000024635">
    <property type="component" value="Unassembled WGS sequence"/>
</dbReference>
<name>A0A016S464_9BILA</name>
<evidence type="ECO:0000313" key="1">
    <source>
        <dbReference type="EMBL" id="EYB85112.1"/>
    </source>
</evidence>
<gene>
    <name evidence="1" type="primary">Acey_s0304.g1921</name>
    <name evidence="1" type="ORF">Y032_0304g1921</name>
</gene>